<dbReference type="Proteomes" id="UP000886800">
    <property type="component" value="Unassembled WGS sequence"/>
</dbReference>
<feature type="domain" description="ABC transporter" evidence="3">
    <location>
        <begin position="7"/>
        <end position="244"/>
    </location>
</feature>
<reference evidence="4" key="2">
    <citation type="submission" date="2021-04" db="EMBL/GenBank/DDBJ databases">
        <authorList>
            <person name="Gilroy R."/>
        </authorList>
    </citation>
    <scope>NUCLEOTIDE SEQUENCE</scope>
    <source>
        <strain evidence="4">CHK188-5543</strain>
    </source>
</reference>
<name>A0A9D2B6K3_9FIRM</name>
<dbReference type="InterPro" id="IPR050107">
    <property type="entry name" value="ABC_carbohydrate_import_ATPase"/>
</dbReference>
<organism evidence="4 5">
    <name type="scientific">Candidatus Anaerotruncus excrementipullorum</name>
    <dbReference type="NCBI Taxonomy" id="2838465"/>
    <lineage>
        <taxon>Bacteria</taxon>
        <taxon>Bacillati</taxon>
        <taxon>Bacillota</taxon>
        <taxon>Clostridia</taxon>
        <taxon>Eubacteriales</taxon>
        <taxon>Oscillospiraceae</taxon>
        <taxon>Anaerotruncus</taxon>
    </lineage>
</organism>
<evidence type="ECO:0000256" key="1">
    <source>
        <dbReference type="ARBA" id="ARBA00022741"/>
    </source>
</evidence>
<dbReference type="Gene3D" id="3.40.50.300">
    <property type="entry name" value="P-loop containing nucleotide triphosphate hydrolases"/>
    <property type="match status" value="2"/>
</dbReference>
<reference evidence="4" key="1">
    <citation type="journal article" date="2021" name="PeerJ">
        <title>Extensive microbial diversity within the chicken gut microbiome revealed by metagenomics and culture.</title>
        <authorList>
            <person name="Gilroy R."/>
            <person name="Ravi A."/>
            <person name="Getino M."/>
            <person name="Pursley I."/>
            <person name="Horton D.L."/>
            <person name="Alikhan N.F."/>
            <person name="Baker D."/>
            <person name="Gharbi K."/>
            <person name="Hall N."/>
            <person name="Watson M."/>
            <person name="Adriaenssens E.M."/>
            <person name="Foster-Nyarko E."/>
            <person name="Jarju S."/>
            <person name="Secka A."/>
            <person name="Antonio M."/>
            <person name="Oren A."/>
            <person name="Chaudhuri R.R."/>
            <person name="La Ragione R."/>
            <person name="Hildebrand F."/>
            <person name="Pallen M.J."/>
        </authorList>
    </citation>
    <scope>NUCLEOTIDE SEQUENCE</scope>
    <source>
        <strain evidence="4">CHK188-5543</strain>
    </source>
</reference>
<dbReference type="InterPro" id="IPR003593">
    <property type="entry name" value="AAA+_ATPase"/>
</dbReference>
<dbReference type="GO" id="GO:0016887">
    <property type="term" value="F:ATP hydrolysis activity"/>
    <property type="evidence" value="ECO:0007669"/>
    <property type="project" value="InterPro"/>
</dbReference>
<dbReference type="GO" id="GO:0005524">
    <property type="term" value="F:ATP binding"/>
    <property type="evidence" value="ECO:0007669"/>
    <property type="project" value="UniProtKB-KW"/>
</dbReference>
<dbReference type="InterPro" id="IPR027417">
    <property type="entry name" value="P-loop_NTPase"/>
</dbReference>
<dbReference type="SMART" id="SM00382">
    <property type="entry name" value="AAA"/>
    <property type="match status" value="1"/>
</dbReference>
<comment type="caution">
    <text evidence="4">The sequence shown here is derived from an EMBL/GenBank/DDBJ whole genome shotgun (WGS) entry which is preliminary data.</text>
</comment>
<proteinExistence type="predicted"/>
<protein>
    <submittedName>
        <fullName evidence="4">ATP-binding cassette domain-containing protein</fullName>
    </submittedName>
</protein>
<dbReference type="PANTHER" id="PTHR43790">
    <property type="entry name" value="CARBOHYDRATE TRANSPORT ATP-BINDING PROTEIN MG119-RELATED"/>
    <property type="match status" value="1"/>
</dbReference>
<dbReference type="InterPro" id="IPR003439">
    <property type="entry name" value="ABC_transporter-like_ATP-bd"/>
</dbReference>
<accession>A0A9D2B6K3</accession>
<dbReference type="EMBL" id="DXES01000019">
    <property type="protein sequence ID" value="HIX64783.1"/>
    <property type="molecule type" value="Genomic_DNA"/>
</dbReference>
<dbReference type="AlphaFoldDB" id="A0A9D2B6K3"/>
<evidence type="ECO:0000259" key="3">
    <source>
        <dbReference type="PROSITE" id="PS50893"/>
    </source>
</evidence>
<dbReference type="PANTHER" id="PTHR43790:SF8">
    <property type="entry name" value="SUGAR ABC TRANSPORTER ATP-BINDING PROTEIN"/>
    <property type="match status" value="1"/>
</dbReference>
<gene>
    <name evidence="4" type="ORF">H9736_00890</name>
</gene>
<dbReference type="SUPFAM" id="SSF52540">
    <property type="entry name" value="P-loop containing nucleoside triphosphate hydrolases"/>
    <property type="match status" value="2"/>
</dbReference>
<dbReference type="Pfam" id="PF00005">
    <property type="entry name" value="ABC_tran"/>
    <property type="match status" value="1"/>
</dbReference>
<evidence type="ECO:0000256" key="2">
    <source>
        <dbReference type="ARBA" id="ARBA00022840"/>
    </source>
</evidence>
<dbReference type="PROSITE" id="PS50893">
    <property type="entry name" value="ABC_TRANSPORTER_2"/>
    <property type="match status" value="1"/>
</dbReference>
<evidence type="ECO:0000313" key="5">
    <source>
        <dbReference type="Proteomes" id="UP000886800"/>
    </source>
</evidence>
<sequence>MEDTPLLALRRVSRRVNSEFSLREISLEVYPGQVHAVLGRNAAGKSALFAVIMGAVPLQAGQLLLEGKPVCFQSPAQAVQAGLMLVGQNQEMFPTLSVAENLYFGMEPRVGKLPVLDTGKMRRQTKALLEQMGLEVNPKTPLGQLSPARQQLIGIARAVVSQARVVLLDEPTSRLDSGEKQEFYRALEGLRRQGRGFLLITHDLEEARRLADRITVLDRGRVAYSGPASQLDAAGLQQAVYGLGAADPYARPRFSPGRELLRVEAPGVGLCLRAGELVGLTGGAAGQGLALVRALGGLAPGGVRVWAGGEPVELDSPLAALAAGIQIATNQLDEEVVEQASQLLQRGSGTGARGKARLGLRTFSQDLGRSLRSFVVAPPREEYMTGGNRRRELMERALDRVGLVYLLCDPTAGLDLPSRRGLYELAAQRLSEGCGVLWVTSDPAEAAGLCDRTVDLSAAAG</sequence>
<keyword evidence="1" id="KW-0547">Nucleotide-binding</keyword>
<evidence type="ECO:0000313" key="4">
    <source>
        <dbReference type="EMBL" id="HIX64783.1"/>
    </source>
</evidence>
<keyword evidence="2 4" id="KW-0067">ATP-binding</keyword>